<keyword evidence="2" id="KW-1185">Reference proteome</keyword>
<evidence type="ECO:0000313" key="2">
    <source>
        <dbReference type="Proteomes" id="UP001148629"/>
    </source>
</evidence>
<sequence>MTQAEGPNDGLVSVESSHWGTYKGTLLGVSHLDLINWSNRVGWTMALVAVTNSVAQLDGPLRLEAGGQGKTPVTTMGSLARCSCHLATHTRREPVLQHICPTRSGGVYVCTELRAASDHGGVATEA</sequence>
<dbReference type="EMBL" id="JANRMS010003133">
    <property type="protein sequence ID" value="KAJ3519516.1"/>
    <property type="molecule type" value="Genomic_DNA"/>
</dbReference>
<organism evidence="1 2">
    <name type="scientific">Fusarium decemcellulare</name>
    <dbReference type="NCBI Taxonomy" id="57161"/>
    <lineage>
        <taxon>Eukaryota</taxon>
        <taxon>Fungi</taxon>
        <taxon>Dikarya</taxon>
        <taxon>Ascomycota</taxon>
        <taxon>Pezizomycotina</taxon>
        <taxon>Sordariomycetes</taxon>
        <taxon>Hypocreomycetidae</taxon>
        <taxon>Hypocreales</taxon>
        <taxon>Nectriaceae</taxon>
        <taxon>Fusarium</taxon>
        <taxon>Fusarium decemcellulare species complex</taxon>
    </lineage>
</organism>
<gene>
    <name evidence="1" type="ORF">NM208_g14097</name>
</gene>
<dbReference type="Proteomes" id="UP001148629">
    <property type="component" value="Unassembled WGS sequence"/>
</dbReference>
<name>A0ACC1RIT4_9HYPO</name>
<proteinExistence type="predicted"/>
<evidence type="ECO:0000313" key="1">
    <source>
        <dbReference type="EMBL" id="KAJ3519516.1"/>
    </source>
</evidence>
<reference evidence="1" key="1">
    <citation type="submission" date="2022-08" db="EMBL/GenBank/DDBJ databases">
        <title>Genome Sequence of Fusarium decemcellulare.</title>
        <authorList>
            <person name="Buettner E."/>
        </authorList>
    </citation>
    <scope>NUCLEOTIDE SEQUENCE</scope>
    <source>
        <strain evidence="1">Babe19</strain>
    </source>
</reference>
<protein>
    <submittedName>
        <fullName evidence="1">Uncharacterized protein</fullName>
    </submittedName>
</protein>
<accession>A0ACC1RIT4</accession>
<comment type="caution">
    <text evidence="1">The sequence shown here is derived from an EMBL/GenBank/DDBJ whole genome shotgun (WGS) entry which is preliminary data.</text>
</comment>